<evidence type="ECO:0000313" key="2">
    <source>
        <dbReference type="Proteomes" id="UP000013523"/>
    </source>
</evidence>
<dbReference type="EMBL" id="CP003261">
    <property type="protein sequence ID" value="AGK97651.1"/>
    <property type="molecule type" value="Genomic_DNA"/>
</dbReference>
<organism evidence="1 2">
    <name type="scientific">Clostridium pasteurianum BC1</name>
    <dbReference type="NCBI Taxonomy" id="86416"/>
    <lineage>
        <taxon>Bacteria</taxon>
        <taxon>Bacillati</taxon>
        <taxon>Bacillota</taxon>
        <taxon>Clostridia</taxon>
        <taxon>Eubacteriales</taxon>
        <taxon>Clostridiaceae</taxon>
        <taxon>Clostridium</taxon>
    </lineage>
</organism>
<dbReference type="PATRIC" id="fig|86416.3.peg.2797"/>
<evidence type="ECO:0000313" key="1">
    <source>
        <dbReference type="EMBL" id="AGK97651.1"/>
    </source>
</evidence>
<dbReference type="RefSeq" id="WP_015615945.1">
    <property type="nucleotide sequence ID" value="NC_021182.1"/>
</dbReference>
<name>R4K7G5_CLOPA</name>
<dbReference type="AlphaFoldDB" id="R4K7G5"/>
<protein>
    <submittedName>
        <fullName evidence="1">Uncharacterized protein</fullName>
    </submittedName>
</protein>
<proteinExistence type="predicted"/>
<sequence length="71" mass="8599">MIEKFKLKLAVLLMKVATKLMQRKIVEHRQAIQEAYADADLDYLDDFYDECNNYNWEKDYQEYLQSQSITQ</sequence>
<reference evidence="1 2" key="1">
    <citation type="submission" date="2012-01" db="EMBL/GenBank/DDBJ databases">
        <title>Complete sequence of chromosome of Clostridium pasteurianum BC1.</title>
        <authorList>
            <consortium name="US DOE Joint Genome Institute"/>
            <person name="Lucas S."/>
            <person name="Han J."/>
            <person name="Lapidus A."/>
            <person name="Cheng J.-F."/>
            <person name="Goodwin L."/>
            <person name="Pitluck S."/>
            <person name="Peters L."/>
            <person name="Mikhailova N."/>
            <person name="Teshima H."/>
            <person name="Detter J.C."/>
            <person name="Han C."/>
            <person name="Tapia R."/>
            <person name="Land M."/>
            <person name="Hauser L."/>
            <person name="Kyrpides N."/>
            <person name="Ivanova N."/>
            <person name="Pagani I."/>
            <person name="Dunn J."/>
            <person name="Taghavi S."/>
            <person name="Francis A."/>
            <person name="van der Lelie D."/>
            <person name="Woyke T."/>
        </authorList>
    </citation>
    <scope>NUCLEOTIDE SEQUENCE [LARGE SCALE GENOMIC DNA]</scope>
    <source>
        <strain evidence="1 2">BC1</strain>
    </source>
</reference>
<gene>
    <name evidence="1" type="ORF">Clopa_2813</name>
</gene>
<accession>R4K7G5</accession>
<dbReference type="Proteomes" id="UP000013523">
    <property type="component" value="Chromosome"/>
</dbReference>
<dbReference type="HOGENOM" id="CLU_2823540_0_0_9"/>
<dbReference type="KEGG" id="cpas:Clopa_2813"/>
<keyword evidence="2" id="KW-1185">Reference proteome</keyword>
<dbReference type="STRING" id="86416.Clopa_2813"/>